<feature type="compositionally biased region" description="Polar residues" evidence="1">
    <location>
        <begin position="471"/>
        <end position="492"/>
    </location>
</feature>
<feature type="compositionally biased region" description="Polar residues" evidence="1">
    <location>
        <begin position="174"/>
        <end position="187"/>
    </location>
</feature>
<evidence type="ECO:0000313" key="4">
    <source>
        <dbReference type="Proteomes" id="UP001152798"/>
    </source>
</evidence>
<dbReference type="OrthoDB" id="6628603at2759"/>
<accession>A0A9P0MPZ6</accession>
<feature type="compositionally biased region" description="Basic and acidic residues" evidence="1">
    <location>
        <begin position="150"/>
        <end position="172"/>
    </location>
</feature>
<keyword evidence="2" id="KW-0732">Signal</keyword>
<evidence type="ECO:0000256" key="1">
    <source>
        <dbReference type="SAM" id="MobiDB-lite"/>
    </source>
</evidence>
<reference evidence="3" key="1">
    <citation type="submission" date="2022-01" db="EMBL/GenBank/DDBJ databases">
        <authorList>
            <person name="King R."/>
        </authorList>
    </citation>
    <scope>NUCLEOTIDE SEQUENCE</scope>
</reference>
<feature type="chain" id="PRO_5040480109" description="Neuropeptide" evidence="2">
    <location>
        <begin position="19"/>
        <end position="581"/>
    </location>
</feature>
<evidence type="ECO:0008006" key="5">
    <source>
        <dbReference type="Google" id="ProtNLM"/>
    </source>
</evidence>
<feature type="compositionally biased region" description="Acidic residues" evidence="1">
    <location>
        <begin position="52"/>
        <end position="66"/>
    </location>
</feature>
<gene>
    <name evidence="3" type="ORF">NEZAVI_LOCUS8094</name>
</gene>
<evidence type="ECO:0000313" key="3">
    <source>
        <dbReference type="EMBL" id="CAH1398442.1"/>
    </source>
</evidence>
<organism evidence="3 4">
    <name type="scientific">Nezara viridula</name>
    <name type="common">Southern green stink bug</name>
    <name type="synonym">Cimex viridulus</name>
    <dbReference type="NCBI Taxonomy" id="85310"/>
    <lineage>
        <taxon>Eukaryota</taxon>
        <taxon>Metazoa</taxon>
        <taxon>Ecdysozoa</taxon>
        <taxon>Arthropoda</taxon>
        <taxon>Hexapoda</taxon>
        <taxon>Insecta</taxon>
        <taxon>Pterygota</taxon>
        <taxon>Neoptera</taxon>
        <taxon>Paraneoptera</taxon>
        <taxon>Hemiptera</taxon>
        <taxon>Heteroptera</taxon>
        <taxon>Panheteroptera</taxon>
        <taxon>Pentatomomorpha</taxon>
        <taxon>Pentatomoidea</taxon>
        <taxon>Pentatomidae</taxon>
        <taxon>Pentatominae</taxon>
        <taxon>Nezara</taxon>
    </lineage>
</organism>
<dbReference type="Proteomes" id="UP001152798">
    <property type="component" value="Chromosome 4"/>
</dbReference>
<feature type="region of interest" description="Disordered" evidence="1">
    <location>
        <begin position="28"/>
        <end position="70"/>
    </location>
</feature>
<feature type="signal peptide" evidence="2">
    <location>
        <begin position="1"/>
        <end position="18"/>
    </location>
</feature>
<feature type="region of interest" description="Disordered" evidence="1">
    <location>
        <begin position="115"/>
        <end position="197"/>
    </location>
</feature>
<sequence length="581" mass="66123">MRMSVIIIIFLCIQRSLTIEPVNKRGRINNGDDEAKEENGSKDQSVERYDTVETEYEDEDLADSPDIDLKKSSINEAAEGEKIDIVDKKTSNYSLPSLQKLQKIMRMARAALPRDNSSKIEEVESDLEEDDEFEDTDNNASTEEQEEAEIYEHDNFQPTDKEKIIENSERSKRQTINAKKGTVSSSPDLIEIGDDESLNENYGEDYGSFFPTRKERMTVRTRQRRITSKGVAHREILPVSTRHSGVSRVKDNVRVASDNMKSKQMIKKKSILHLKKGKLPKTKEKTKSGINNGESSDFDELKKAYNSLVCSVENFMGLANKTMMNKADENGVGIVKNGSSMSTTPKNDSSQTTIDYCTTSTNKFECVVTTCDDSDFEPGERIRKAEEDEDINSNMKKKYKGLKMEYPSADDSIEKAGAYVYNDYDSVDPSEYDMNVSVKLSSSPSSVISRSKQSTDSLKDEKTKKMVSAMPSGSTTSKDVSSTSRSISPSNEATKEPKMMWTTFHYETKIKLKPSKRQPRRMSTEYQKILSRRKYHYTRRRGQQDVRKEPITRFRATNYPIMRNIPPSHDGDTEIIEVEYV</sequence>
<feature type="compositionally biased region" description="Acidic residues" evidence="1">
    <location>
        <begin position="123"/>
        <end position="149"/>
    </location>
</feature>
<feature type="compositionally biased region" description="Basic and acidic residues" evidence="1">
    <location>
        <begin position="37"/>
        <end position="51"/>
    </location>
</feature>
<feature type="compositionally biased region" description="Low complexity" evidence="1">
    <location>
        <begin position="438"/>
        <end position="454"/>
    </location>
</feature>
<name>A0A9P0MPZ6_NEZVI</name>
<dbReference type="AlphaFoldDB" id="A0A9P0MPZ6"/>
<protein>
    <recommendedName>
        <fullName evidence="5">Neuropeptide</fullName>
    </recommendedName>
</protein>
<keyword evidence="4" id="KW-1185">Reference proteome</keyword>
<feature type="region of interest" description="Disordered" evidence="1">
    <location>
        <begin position="438"/>
        <end position="496"/>
    </location>
</feature>
<evidence type="ECO:0000256" key="2">
    <source>
        <dbReference type="SAM" id="SignalP"/>
    </source>
</evidence>
<dbReference type="EMBL" id="OV725080">
    <property type="protein sequence ID" value="CAH1398442.1"/>
    <property type="molecule type" value="Genomic_DNA"/>
</dbReference>
<proteinExistence type="predicted"/>